<keyword evidence="1" id="KW-0472">Membrane</keyword>
<feature type="transmembrane region" description="Helical" evidence="1">
    <location>
        <begin position="54"/>
        <end position="83"/>
    </location>
</feature>
<keyword evidence="1" id="KW-0812">Transmembrane</keyword>
<reference evidence="2 3" key="1">
    <citation type="submission" date="2018-08" db="EMBL/GenBank/DDBJ databases">
        <title>Draft genome sequence of Rhodobacter sphaeroides FY.</title>
        <authorList>
            <person name="Rayyan A."/>
            <person name="Meyer T.E."/>
            <person name="Kyndt J.A."/>
        </authorList>
    </citation>
    <scope>NUCLEOTIDE SEQUENCE [LARGE SCALE GENOMIC DNA]</scope>
    <source>
        <strain evidence="2 3">FY</strain>
    </source>
</reference>
<evidence type="ECO:0000313" key="3">
    <source>
        <dbReference type="Proteomes" id="UP000266305"/>
    </source>
</evidence>
<comment type="caution">
    <text evidence="2">The sequence shown here is derived from an EMBL/GenBank/DDBJ whole genome shotgun (WGS) entry which is preliminary data.</text>
</comment>
<sequence length="84" mass="8551">MAAGGFTATLGRAARRTAAALVACFRRGLSAEEVEARLAARSLADQAAVVSAVLGALFLTSLLFAQAGPVGFFLFLLLVIVVVG</sequence>
<organism evidence="2 3">
    <name type="scientific">Cereibacter sphaeroides</name>
    <name type="common">Rhodobacter sphaeroides</name>
    <dbReference type="NCBI Taxonomy" id="1063"/>
    <lineage>
        <taxon>Bacteria</taxon>
        <taxon>Pseudomonadati</taxon>
        <taxon>Pseudomonadota</taxon>
        <taxon>Alphaproteobacteria</taxon>
        <taxon>Rhodobacterales</taxon>
        <taxon>Paracoccaceae</taxon>
        <taxon>Cereibacter</taxon>
    </lineage>
</organism>
<dbReference type="AlphaFoldDB" id="A0AAX1UFB9"/>
<keyword evidence="1" id="KW-1133">Transmembrane helix</keyword>
<name>A0AAX1UFB9_CERSP</name>
<gene>
    <name evidence="2" type="ORF">D1114_21680</name>
</gene>
<dbReference type="EMBL" id="QWGP01000042">
    <property type="protein sequence ID" value="RHZ90968.1"/>
    <property type="molecule type" value="Genomic_DNA"/>
</dbReference>
<accession>A0AAX1UFB9</accession>
<dbReference type="RefSeq" id="WP_119001442.1">
    <property type="nucleotide sequence ID" value="NZ_CP033447.1"/>
</dbReference>
<evidence type="ECO:0000313" key="2">
    <source>
        <dbReference type="EMBL" id="RHZ90968.1"/>
    </source>
</evidence>
<evidence type="ECO:0000256" key="1">
    <source>
        <dbReference type="SAM" id="Phobius"/>
    </source>
</evidence>
<dbReference type="Proteomes" id="UP000266305">
    <property type="component" value="Unassembled WGS sequence"/>
</dbReference>
<protein>
    <submittedName>
        <fullName evidence="2">Uncharacterized protein</fullName>
    </submittedName>
</protein>
<proteinExistence type="predicted"/>